<reference evidence="5 6" key="1">
    <citation type="submission" date="2015-03" db="EMBL/GenBank/DDBJ databases">
        <title>Genome assembly of Sandaracinus amylolyticus DSM 53668.</title>
        <authorList>
            <person name="Sharma G."/>
            <person name="Subramanian S."/>
        </authorList>
    </citation>
    <scope>NUCLEOTIDE SEQUENCE [LARGE SCALE GENOMIC DNA]</scope>
    <source>
        <strain evidence="5 6">DSM 53668</strain>
    </source>
</reference>
<dbReference type="EMBL" id="CP011125">
    <property type="protein sequence ID" value="AKF05447.1"/>
    <property type="molecule type" value="Genomic_DNA"/>
</dbReference>
<dbReference type="InterPro" id="IPR033801">
    <property type="entry name" value="CBM6-CBM35-CBM36-like_1"/>
</dbReference>
<name>A0A0F6YI26_9BACT</name>
<evidence type="ECO:0000256" key="1">
    <source>
        <dbReference type="SAM" id="MobiDB-lite"/>
    </source>
</evidence>
<dbReference type="InterPro" id="IPR006626">
    <property type="entry name" value="PbH1"/>
</dbReference>
<evidence type="ECO:0000259" key="4">
    <source>
        <dbReference type="Pfam" id="PF22816"/>
    </source>
</evidence>
<dbReference type="OrthoDB" id="8673369at2"/>
<dbReference type="SUPFAM" id="SSF51126">
    <property type="entry name" value="Pectin lyase-like"/>
    <property type="match status" value="1"/>
</dbReference>
<protein>
    <submittedName>
        <fullName evidence="5">Secreted protein</fullName>
    </submittedName>
</protein>
<dbReference type="CDD" id="cd14490">
    <property type="entry name" value="CBM6-CBM35-CBM36_like_1"/>
    <property type="match status" value="1"/>
</dbReference>
<evidence type="ECO:0000256" key="2">
    <source>
        <dbReference type="SAM" id="SignalP"/>
    </source>
</evidence>
<dbReference type="Pfam" id="PF22815">
    <property type="entry name" value="CatAgl_D1"/>
    <property type="match status" value="1"/>
</dbReference>
<feature type="compositionally biased region" description="Acidic residues" evidence="1">
    <location>
        <begin position="51"/>
        <end position="62"/>
    </location>
</feature>
<dbReference type="KEGG" id="samy:DB32_002596"/>
<dbReference type="Gene3D" id="2.160.20.10">
    <property type="entry name" value="Single-stranded right-handed beta-helix, Pectin lyase-like"/>
    <property type="match status" value="1"/>
</dbReference>
<feature type="domain" description="Alpha-1,3-glucanase catalytic" evidence="4">
    <location>
        <begin position="279"/>
        <end position="632"/>
    </location>
</feature>
<dbReference type="RefSeq" id="WP_053232684.1">
    <property type="nucleotide sequence ID" value="NZ_CP011125.1"/>
</dbReference>
<evidence type="ECO:0000313" key="5">
    <source>
        <dbReference type="EMBL" id="AKF05447.1"/>
    </source>
</evidence>
<dbReference type="InterPro" id="IPR055149">
    <property type="entry name" value="Agl_cat_D2"/>
</dbReference>
<proteinExistence type="predicted"/>
<dbReference type="InterPro" id="IPR012334">
    <property type="entry name" value="Pectin_lyas_fold"/>
</dbReference>
<keyword evidence="6" id="KW-1185">Reference proteome</keyword>
<keyword evidence="2" id="KW-0732">Signal</keyword>
<dbReference type="Pfam" id="PF22816">
    <property type="entry name" value="CatAgl_D2"/>
    <property type="match status" value="1"/>
</dbReference>
<dbReference type="InterPro" id="IPR011050">
    <property type="entry name" value="Pectin_lyase_fold/virulence"/>
</dbReference>
<feature type="signal peptide" evidence="2">
    <location>
        <begin position="1"/>
        <end position="17"/>
    </location>
</feature>
<dbReference type="Proteomes" id="UP000034883">
    <property type="component" value="Chromosome"/>
</dbReference>
<gene>
    <name evidence="5" type="ORF">DB32_002596</name>
</gene>
<feature type="region of interest" description="Disordered" evidence="1">
    <location>
        <begin position="26"/>
        <end position="76"/>
    </location>
</feature>
<accession>A0A0F6YI26</accession>
<dbReference type="PROSITE" id="PS51257">
    <property type="entry name" value="PROKAR_LIPOPROTEIN"/>
    <property type="match status" value="1"/>
</dbReference>
<organism evidence="5 6">
    <name type="scientific">Sandaracinus amylolyticus</name>
    <dbReference type="NCBI Taxonomy" id="927083"/>
    <lineage>
        <taxon>Bacteria</taxon>
        <taxon>Pseudomonadati</taxon>
        <taxon>Myxococcota</taxon>
        <taxon>Polyangia</taxon>
        <taxon>Polyangiales</taxon>
        <taxon>Sandaracinaceae</taxon>
        <taxon>Sandaracinus</taxon>
    </lineage>
</organism>
<dbReference type="STRING" id="927083.DB32_002596"/>
<dbReference type="AlphaFoldDB" id="A0A0F6YI26"/>
<dbReference type="SMART" id="SM00710">
    <property type="entry name" value="PbH1"/>
    <property type="match status" value="6"/>
</dbReference>
<evidence type="ECO:0000313" key="6">
    <source>
        <dbReference type="Proteomes" id="UP000034883"/>
    </source>
</evidence>
<feature type="domain" description="CBM6/CBM35/CBM36-like 1" evidence="3">
    <location>
        <begin position="87"/>
        <end position="248"/>
    </location>
</feature>
<evidence type="ECO:0000259" key="3">
    <source>
        <dbReference type="Pfam" id="PF22815"/>
    </source>
</evidence>
<feature type="compositionally biased region" description="Gly residues" evidence="1">
    <location>
        <begin position="63"/>
        <end position="75"/>
    </location>
</feature>
<feature type="chain" id="PRO_5002512939" evidence="2">
    <location>
        <begin position="18"/>
        <end position="636"/>
    </location>
</feature>
<sequence>MRHLLVLALLGVSIACAPGNIGDLERTDAGGLVSPRADGGRLESDGGSAPSDDDASALDDVDGGGAPLDPDGGGPVVPPVGRGATIAWDEYEAEAGRTNATVLEDRRDVGTIEAESSGRRAVRLDDTGDYVEFTAARRANSIVVRYSIPDSPTGGGIDSTIGIYVNDTLRHRLPVTSRYSWFYDLNSWLNGGPNHPSDDPARGSPFHFYDESRALIGDIPAGATVRIQMDAESTADHYVIDLVDLELVPDPLPRPDGFLSIVDDCGATPNDATDDGDAIQTCLDRGRAESRGVWIPAGTFETSYAPARDMGFFTDRNTIRGAGMWHSTIHGSGARFYCAGNECVFSDFALFGDTRVRDGQKRSNGFNGSAGSGSRLDRIWIEHVEVGYWVGLDSPPNGPTNGLVISDCRIRNTYADGVNFCNGTSNSEVVNTHLRYTGDDALAVWAYTAPGAVATNNVFHRNTAQLPWRANCFAIYGGADNRIEDNVCIDTLTFPGIQIGGPYPQHAFGGTTRVARNTLLRAGGVSFGQEHGALKLFSFQVDLSQIAIEDVDIDDPSYFGLDLQSWGADGSRIAQASMSRVTITSPTRHGIHVRGDARGRLSLSDVVVRDAPAGGLLHEGPAGQFTIERGTGNEGW</sequence>